<protein>
    <recommendedName>
        <fullName evidence="1">NmrA-like domain-containing protein</fullName>
    </recommendedName>
</protein>
<reference evidence="2 3" key="1">
    <citation type="journal article" date="2017" name="Biotechnol. Biofuels">
        <title>Differential beta-glucosidase expression as a function of carbon source availability in Talaromyces amestolkiae: a genomic and proteomic approach.</title>
        <authorList>
            <person name="de Eugenio L.I."/>
            <person name="Mendez-Liter J.A."/>
            <person name="Nieto-Dominguez M."/>
            <person name="Alonso L."/>
            <person name="Gil-Munoz J."/>
            <person name="Barriuso J."/>
            <person name="Prieto A."/>
            <person name="Martinez M.J."/>
        </authorList>
    </citation>
    <scope>NUCLEOTIDE SEQUENCE [LARGE SCALE GENOMIC DNA]</scope>
    <source>
        <strain evidence="2 3">CIB</strain>
    </source>
</reference>
<keyword evidence="3" id="KW-1185">Reference proteome</keyword>
<comment type="caution">
    <text evidence="2">The sequence shown here is derived from an EMBL/GenBank/DDBJ whole genome shotgun (WGS) entry which is preliminary data.</text>
</comment>
<organism evidence="2 3">
    <name type="scientific">Talaromyces amestolkiae</name>
    <dbReference type="NCBI Taxonomy" id="1196081"/>
    <lineage>
        <taxon>Eukaryota</taxon>
        <taxon>Fungi</taxon>
        <taxon>Dikarya</taxon>
        <taxon>Ascomycota</taxon>
        <taxon>Pezizomycotina</taxon>
        <taxon>Eurotiomycetes</taxon>
        <taxon>Eurotiomycetidae</taxon>
        <taxon>Eurotiales</taxon>
        <taxon>Trichocomaceae</taxon>
        <taxon>Talaromyces</taxon>
        <taxon>Talaromyces sect. Talaromyces</taxon>
    </lineage>
</organism>
<feature type="domain" description="NmrA-like" evidence="1">
    <location>
        <begin position="3"/>
        <end position="235"/>
    </location>
</feature>
<dbReference type="STRING" id="1196081.A0A364L260"/>
<dbReference type="GeneID" id="63795113"/>
<gene>
    <name evidence="2" type="ORF">BHQ10_005897</name>
</gene>
<dbReference type="EMBL" id="MIKG01000010">
    <property type="protein sequence ID" value="RAO69885.1"/>
    <property type="molecule type" value="Genomic_DNA"/>
</dbReference>
<proteinExistence type="predicted"/>
<dbReference type="InterPro" id="IPR036291">
    <property type="entry name" value="NAD(P)-bd_dom_sf"/>
</dbReference>
<dbReference type="OrthoDB" id="419598at2759"/>
<name>A0A364L260_TALAM</name>
<dbReference type="AlphaFoldDB" id="A0A364L260"/>
<dbReference type="InterPro" id="IPR052718">
    <property type="entry name" value="NmrA-type_oxidoreductase"/>
</dbReference>
<sequence>MIVLTGTSGGLAGVALEVILQKKLLSPKEFRLSSASGQTNSEAAIAAGVEVRRGNMREPDTLLSAFDGAEAVFLVSYPSVGEERYELHRNAIDAAKKAGVRHIIYTSLTFGGEHGDHSIAGVMEAHIKTVEYLKSSGVSWTIIRYATYAHLWNNFAGFLQLGDEKDFDAVIPADGPNSWASRRDLGEATAYILKDWREYVGKTITLTGPQLLTIKDVVKLYQTYSGRTVNIQEVGAERAAEYHTSRGTLPPDQTTFLSNWTSWHVAMAQGEVDYVDPMLEKLLGRKSVTVEEMADTLFNHKKNGLDTKDFV</sequence>
<dbReference type="SUPFAM" id="SSF51735">
    <property type="entry name" value="NAD(P)-binding Rossmann-fold domains"/>
    <property type="match status" value="1"/>
</dbReference>
<dbReference type="InterPro" id="IPR008030">
    <property type="entry name" value="NmrA-like"/>
</dbReference>
<evidence type="ECO:0000313" key="2">
    <source>
        <dbReference type="EMBL" id="RAO69885.1"/>
    </source>
</evidence>
<dbReference type="PANTHER" id="PTHR47129">
    <property type="entry name" value="QUINONE OXIDOREDUCTASE 2"/>
    <property type="match status" value="1"/>
</dbReference>
<accession>A0A364L260</accession>
<dbReference type="Pfam" id="PF05368">
    <property type="entry name" value="NmrA"/>
    <property type="match status" value="1"/>
</dbReference>
<dbReference type="Gene3D" id="3.90.25.10">
    <property type="entry name" value="UDP-galactose 4-epimerase, domain 1"/>
    <property type="match status" value="1"/>
</dbReference>
<dbReference type="Proteomes" id="UP000249363">
    <property type="component" value="Unassembled WGS sequence"/>
</dbReference>
<evidence type="ECO:0000259" key="1">
    <source>
        <dbReference type="Pfam" id="PF05368"/>
    </source>
</evidence>
<dbReference type="RefSeq" id="XP_040734401.1">
    <property type="nucleotide sequence ID" value="XM_040878422.1"/>
</dbReference>
<dbReference type="Gene3D" id="3.40.50.720">
    <property type="entry name" value="NAD(P)-binding Rossmann-like Domain"/>
    <property type="match status" value="1"/>
</dbReference>
<evidence type="ECO:0000313" key="3">
    <source>
        <dbReference type="Proteomes" id="UP000249363"/>
    </source>
</evidence>
<dbReference type="PANTHER" id="PTHR47129:SF1">
    <property type="entry name" value="NMRA-LIKE DOMAIN-CONTAINING PROTEIN"/>
    <property type="match status" value="1"/>
</dbReference>